<dbReference type="InterPro" id="IPR014780">
    <property type="entry name" value="tRNA_psdUridine_synth_TruB"/>
</dbReference>
<evidence type="ECO:0000256" key="3">
    <source>
        <dbReference type="ARBA" id="ARBA00022694"/>
    </source>
</evidence>
<evidence type="ECO:0000256" key="5">
    <source>
        <dbReference type="HAMAP-Rule" id="MF_01080"/>
    </source>
</evidence>
<keyword evidence="10" id="KW-1185">Reference proteome</keyword>
<dbReference type="RefSeq" id="WP_248359157.1">
    <property type="nucleotide sequence ID" value="NZ_AP025591.1"/>
</dbReference>
<evidence type="ECO:0000259" key="6">
    <source>
        <dbReference type="Pfam" id="PF01509"/>
    </source>
</evidence>
<dbReference type="NCBIfam" id="TIGR00431">
    <property type="entry name" value="TruB"/>
    <property type="match status" value="1"/>
</dbReference>
<organism evidence="9 10">
    <name type="scientific">Anaeromyxobacter oryzae</name>
    <dbReference type="NCBI Taxonomy" id="2918170"/>
    <lineage>
        <taxon>Bacteria</taxon>
        <taxon>Pseudomonadati</taxon>
        <taxon>Myxococcota</taxon>
        <taxon>Myxococcia</taxon>
        <taxon>Myxococcales</taxon>
        <taxon>Cystobacterineae</taxon>
        <taxon>Anaeromyxobacteraceae</taxon>
        <taxon>Anaeromyxobacter</taxon>
    </lineage>
</organism>
<comment type="catalytic activity">
    <reaction evidence="1 5">
        <text>uridine(55) in tRNA = pseudouridine(55) in tRNA</text>
        <dbReference type="Rhea" id="RHEA:42532"/>
        <dbReference type="Rhea" id="RHEA-COMP:10101"/>
        <dbReference type="Rhea" id="RHEA-COMP:10102"/>
        <dbReference type="ChEBI" id="CHEBI:65314"/>
        <dbReference type="ChEBI" id="CHEBI:65315"/>
        <dbReference type="EC" id="5.4.99.25"/>
    </reaction>
</comment>
<dbReference type="Pfam" id="PF16198">
    <property type="entry name" value="TruB_C_2"/>
    <property type="match status" value="1"/>
</dbReference>
<dbReference type="Proteomes" id="UP001162891">
    <property type="component" value="Chromosome"/>
</dbReference>
<dbReference type="CDD" id="cd02573">
    <property type="entry name" value="PseudoU_synth_EcTruB"/>
    <property type="match status" value="1"/>
</dbReference>
<keyword evidence="4 5" id="KW-0413">Isomerase</keyword>
<evidence type="ECO:0000313" key="9">
    <source>
        <dbReference type="EMBL" id="BDG02026.1"/>
    </source>
</evidence>
<evidence type="ECO:0000313" key="10">
    <source>
        <dbReference type="Proteomes" id="UP001162891"/>
    </source>
</evidence>
<keyword evidence="3 5" id="KW-0819">tRNA processing</keyword>
<feature type="domain" description="tRNA pseudouridylate synthase B C-terminal" evidence="8">
    <location>
        <begin position="180"/>
        <end position="241"/>
    </location>
</feature>
<comment type="function">
    <text evidence="5">Responsible for synthesis of pseudouridine from uracil-55 in the psi GC loop of transfer RNAs.</text>
</comment>
<dbReference type="InterPro" id="IPR002501">
    <property type="entry name" value="PsdUridine_synth_N"/>
</dbReference>
<evidence type="ECO:0000256" key="2">
    <source>
        <dbReference type="ARBA" id="ARBA00005642"/>
    </source>
</evidence>
<gene>
    <name evidence="5 9" type="primary">truB</name>
    <name evidence="9" type="ORF">AMOR_10220</name>
</gene>
<name>A0ABM7WRB6_9BACT</name>
<dbReference type="PANTHER" id="PTHR13767:SF2">
    <property type="entry name" value="PSEUDOURIDYLATE SYNTHASE TRUB1"/>
    <property type="match status" value="1"/>
</dbReference>
<feature type="active site" description="Nucleophile" evidence="5">
    <location>
        <position position="41"/>
    </location>
</feature>
<accession>A0ABM7WRB6</accession>
<feature type="domain" description="Pseudouridine synthase II N-terminal" evidence="6">
    <location>
        <begin position="26"/>
        <end position="179"/>
    </location>
</feature>
<dbReference type="Pfam" id="PF09142">
    <property type="entry name" value="TruB_C"/>
    <property type="match status" value="1"/>
</dbReference>
<dbReference type="EMBL" id="AP025591">
    <property type="protein sequence ID" value="BDG02026.1"/>
    <property type="molecule type" value="Genomic_DNA"/>
</dbReference>
<protein>
    <recommendedName>
        <fullName evidence="5">tRNA pseudouridine synthase B</fullName>
        <ecNumber evidence="5">5.4.99.25</ecNumber>
    </recommendedName>
    <alternativeName>
        <fullName evidence="5">tRNA pseudouridine(55) synthase</fullName>
        <shortName evidence="5">Psi55 synthase</shortName>
    </alternativeName>
    <alternativeName>
        <fullName evidence="5">tRNA pseudouridylate synthase</fullName>
    </alternativeName>
    <alternativeName>
        <fullName evidence="5">tRNA-uridine isomerase</fullName>
    </alternativeName>
</protein>
<dbReference type="SUPFAM" id="SSF88697">
    <property type="entry name" value="PUA domain-like"/>
    <property type="match status" value="1"/>
</dbReference>
<dbReference type="InterPro" id="IPR020103">
    <property type="entry name" value="PsdUridine_synth_cat_dom_sf"/>
</dbReference>
<dbReference type="HAMAP" id="MF_01080">
    <property type="entry name" value="TruB_bact"/>
    <property type="match status" value="1"/>
</dbReference>
<dbReference type="InterPro" id="IPR015947">
    <property type="entry name" value="PUA-like_sf"/>
</dbReference>
<reference evidence="10" key="1">
    <citation type="journal article" date="2022" name="Int. J. Syst. Evol. Microbiol.">
        <title>Anaeromyxobacter oryzae sp. nov., Anaeromyxobacter diazotrophicus sp. nov. and Anaeromyxobacter paludicola sp. nov., isolated from paddy soils.</title>
        <authorList>
            <person name="Itoh H."/>
            <person name="Xu Z."/>
            <person name="Mise K."/>
            <person name="Masuda Y."/>
            <person name="Ushijima N."/>
            <person name="Hayakawa C."/>
            <person name="Shiratori Y."/>
            <person name="Senoo K."/>
        </authorList>
    </citation>
    <scope>NUCLEOTIDE SEQUENCE [LARGE SCALE GENOMIC DNA]</scope>
    <source>
        <strain evidence="10">Red232</strain>
    </source>
</reference>
<dbReference type="InterPro" id="IPR015225">
    <property type="entry name" value="tRNA_psdUridine_synth_fam2_C"/>
</dbReference>
<proteinExistence type="inferred from homology"/>
<dbReference type="Gene3D" id="2.30.130.10">
    <property type="entry name" value="PUA domain"/>
    <property type="match status" value="1"/>
</dbReference>
<dbReference type="SUPFAM" id="SSF55120">
    <property type="entry name" value="Pseudouridine synthase"/>
    <property type="match status" value="1"/>
</dbReference>
<evidence type="ECO:0000259" key="7">
    <source>
        <dbReference type="Pfam" id="PF09142"/>
    </source>
</evidence>
<comment type="similarity">
    <text evidence="2 5">Belongs to the pseudouridine synthase TruB family. Type 1 subfamily.</text>
</comment>
<evidence type="ECO:0000256" key="1">
    <source>
        <dbReference type="ARBA" id="ARBA00000385"/>
    </source>
</evidence>
<dbReference type="InterPro" id="IPR032819">
    <property type="entry name" value="TruB_C"/>
</dbReference>
<dbReference type="Pfam" id="PF01509">
    <property type="entry name" value="TruB_N"/>
    <property type="match status" value="1"/>
</dbReference>
<feature type="domain" description="tRNA pseudouridine synthase II TruB subfamily 2 C-terminal" evidence="7">
    <location>
        <begin position="245"/>
        <end position="299"/>
    </location>
</feature>
<sequence length="314" mass="32158">MSGTSGVLVVDKPAGPTSFEVVKRVKRALGVATAGHAGTLDPAATGVLAVCAGDAVKLQQFLVDGDKAYEATVALGAATATEDQEGEVIARGDPSGVTLNALRAAAATLVGWIDQVPPMYSAVRVGGRRLHVAARAGEAVERAPRRVRVDALEVVDLAPPIDGIALARLRVRCGKGTYVRTLAADLGRAVGVPAHLAALRRTMASGFGLEQAIPLEAAEALARAEGADALRARLVPLAAALGFLPATALTARDAWDLVHGRPVARPPGPPGTTRALGPDGRLVAVCGPGEGRLRPLRVFLGPSDLRPPSAGQDR</sequence>
<evidence type="ECO:0000259" key="8">
    <source>
        <dbReference type="Pfam" id="PF16198"/>
    </source>
</evidence>
<evidence type="ECO:0000256" key="4">
    <source>
        <dbReference type="ARBA" id="ARBA00023235"/>
    </source>
</evidence>
<dbReference type="InterPro" id="IPR036974">
    <property type="entry name" value="PUA_sf"/>
</dbReference>
<dbReference type="PANTHER" id="PTHR13767">
    <property type="entry name" value="TRNA-PSEUDOURIDINE SYNTHASE"/>
    <property type="match status" value="1"/>
</dbReference>
<dbReference type="EC" id="5.4.99.25" evidence="5"/>
<dbReference type="Gene3D" id="3.30.2350.10">
    <property type="entry name" value="Pseudouridine synthase"/>
    <property type="match status" value="1"/>
</dbReference>